<dbReference type="RefSeq" id="WP_284360820.1">
    <property type="nucleotide sequence ID" value="NZ_BPFZ01000013.1"/>
</dbReference>
<name>A0ABQ4PXM9_9PROT</name>
<evidence type="ECO:0000313" key="1">
    <source>
        <dbReference type="EMBL" id="GIU67768.1"/>
    </source>
</evidence>
<organism evidence="1 2">
    <name type="scientific">Candidatus Phycosocius spiralis</name>
    <dbReference type="NCBI Taxonomy" id="2815099"/>
    <lineage>
        <taxon>Bacteria</taxon>
        <taxon>Pseudomonadati</taxon>
        <taxon>Pseudomonadota</taxon>
        <taxon>Alphaproteobacteria</taxon>
        <taxon>Caulobacterales</taxon>
        <taxon>Caulobacterales incertae sedis</taxon>
        <taxon>Candidatus Phycosocius</taxon>
    </lineage>
</organism>
<accession>A0ABQ4PXM9</accession>
<sequence>MNYKIESHRRNLILAFCAVAIGFAEKAKAQSANQMLDELANVAAAKRAGLPTILHQIDQAAPVVSTPAQGEDPIRLAIIEGVRQTGTRLGKPDGFWGDARVRILLPAPLDHLQARLQPLRMGSSLVRMQISLNRVAESLMPKAQSFLITALSDLPAETTFALLHKEQSTPIEVILSDLRLDFIAALKPTMAEMFETSGTGALLDRIESRYGEEIKTSGGWSGLRAYSSASLGNTRPFLSAEKMIEHPAPAQGSQQQGVMSTKQLHDQMITYILDKAWGSILLYLEEALRPSPA</sequence>
<evidence type="ECO:0000313" key="2">
    <source>
        <dbReference type="Proteomes" id="UP001161064"/>
    </source>
</evidence>
<dbReference type="EMBL" id="BPFZ01000013">
    <property type="protein sequence ID" value="GIU67768.1"/>
    <property type="molecule type" value="Genomic_DNA"/>
</dbReference>
<protein>
    <recommendedName>
        <fullName evidence="3">DUF2059 domain-containing protein</fullName>
    </recommendedName>
</protein>
<comment type="caution">
    <text evidence="1">The sequence shown here is derived from an EMBL/GenBank/DDBJ whole genome shotgun (WGS) entry which is preliminary data.</text>
</comment>
<reference evidence="1" key="2">
    <citation type="journal article" date="2023" name="ISME Commun">
        <title>Characterization of a bloom-associated alphaproteobacterial lineage, 'Candidatus Phycosocius': insights into freshwater algal-bacterial interactions.</title>
        <authorList>
            <person name="Tanabe Y."/>
            <person name="Yamaguchi H."/>
            <person name="Yoshida M."/>
            <person name="Kai A."/>
            <person name="Okazaki Y."/>
        </authorList>
    </citation>
    <scope>NUCLEOTIDE SEQUENCE</scope>
    <source>
        <strain evidence="1">BOTRYCO-1</strain>
    </source>
</reference>
<evidence type="ECO:0008006" key="3">
    <source>
        <dbReference type="Google" id="ProtNLM"/>
    </source>
</evidence>
<keyword evidence="2" id="KW-1185">Reference proteome</keyword>
<proteinExistence type="predicted"/>
<dbReference type="Proteomes" id="UP001161064">
    <property type="component" value="Unassembled WGS sequence"/>
</dbReference>
<reference evidence="1" key="1">
    <citation type="submission" date="2021-05" db="EMBL/GenBank/DDBJ databases">
        <authorList>
            <person name="Tanabe Y."/>
        </authorList>
    </citation>
    <scope>NUCLEOTIDE SEQUENCE</scope>
    <source>
        <strain evidence="1">BOTRYCO-1</strain>
    </source>
</reference>
<dbReference type="Pfam" id="PF13852">
    <property type="entry name" value="DUF4197"/>
    <property type="match status" value="1"/>
</dbReference>
<dbReference type="InterPro" id="IPR025245">
    <property type="entry name" value="DUF4197"/>
</dbReference>
<gene>
    <name evidence="1" type="ORF">PsB1_1922</name>
</gene>